<dbReference type="EMBL" id="PKGZ01000003">
    <property type="protein sequence ID" value="PKY91467.1"/>
    <property type="molecule type" value="Genomic_DNA"/>
</dbReference>
<dbReference type="AlphaFoldDB" id="A0A2I1K797"/>
<comment type="caution">
    <text evidence="2">The sequence shown here is derived from an EMBL/GenBank/DDBJ whole genome shotgun (WGS) entry which is preliminary data.</text>
</comment>
<gene>
    <name evidence="2" type="ORF">CYJ27_05220</name>
</gene>
<keyword evidence="1" id="KW-1133">Transmembrane helix</keyword>
<protein>
    <submittedName>
        <fullName evidence="2">Uncharacterized protein</fullName>
    </submittedName>
</protein>
<evidence type="ECO:0000313" key="3">
    <source>
        <dbReference type="Proteomes" id="UP000234775"/>
    </source>
</evidence>
<sequence length="79" mass="8479">MFYDPKARSERFSQFVDEIMSGDCEKVLKRAMACSLALGSVGAIVLPTSQAIVYAAVTMKTVGPASNPHRPSNFPQNGS</sequence>
<evidence type="ECO:0000313" key="2">
    <source>
        <dbReference type="EMBL" id="PKY91467.1"/>
    </source>
</evidence>
<proteinExistence type="predicted"/>
<dbReference type="Proteomes" id="UP000234775">
    <property type="component" value="Unassembled WGS sequence"/>
</dbReference>
<keyword evidence="1" id="KW-0812">Transmembrane</keyword>
<name>A0A2I1K797_9LACT</name>
<evidence type="ECO:0000256" key="1">
    <source>
        <dbReference type="SAM" id="Phobius"/>
    </source>
</evidence>
<keyword evidence="3" id="KW-1185">Reference proteome</keyword>
<accession>A0A2I1K797</accession>
<organism evidence="2 3">
    <name type="scientific">Aerococcus christensenii</name>
    <dbReference type="NCBI Taxonomy" id="87541"/>
    <lineage>
        <taxon>Bacteria</taxon>
        <taxon>Bacillati</taxon>
        <taxon>Bacillota</taxon>
        <taxon>Bacilli</taxon>
        <taxon>Lactobacillales</taxon>
        <taxon>Aerococcaceae</taxon>
        <taxon>Aerococcus</taxon>
    </lineage>
</organism>
<keyword evidence="1" id="KW-0472">Membrane</keyword>
<reference evidence="2 3" key="1">
    <citation type="submission" date="2017-12" db="EMBL/GenBank/DDBJ databases">
        <title>Phylogenetic diversity of female urinary microbiome.</title>
        <authorList>
            <person name="Thomas-White K."/>
            <person name="Wolfe A.J."/>
        </authorList>
    </citation>
    <scope>NUCLEOTIDE SEQUENCE [LARGE SCALE GENOMIC DNA]</scope>
    <source>
        <strain evidence="2 3">UMB0844</strain>
    </source>
</reference>
<feature type="transmembrane region" description="Helical" evidence="1">
    <location>
        <begin position="36"/>
        <end position="57"/>
    </location>
</feature>